<comment type="caution">
    <text evidence="3">The sequence shown here is derived from an EMBL/GenBank/DDBJ whole genome shotgun (WGS) entry which is preliminary data.</text>
</comment>
<evidence type="ECO:0000313" key="3">
    <source>
        <dbReference type="EMBL" id="MBD0779464.1"/>
    </source>
</evidence>
<keyword evidence="4" id="KW-1185">Reference proteome</keyword>
<dbReference type="InterPro" id="IPR036249">
    <property type="entry name" value="Thioredoxin-like_sf"/>
</dbReference>
<name>A0ABR7V673_9FLAO</name>
<evidence type="ECO:0000256" key="2">
    <source>
        <dbReference type="PROSITE-ProRule" id="PRU01282"/>
    </source>
</evidence>
<dbReference type="SUPFAM" id="SSF52833">
    <property type="entry name" value="Thioredoxin-like"/>
    <property type="match status" value="1"/>
</dbReference>
<comment type="similarity">
    <text evidence="1 2">Belongs to the ArsC family.</text>
</comment>
<reference evidence="3" key="1">
    <citation type="submission" date="2020-05" db="EMBL/GenBank/DDBJ databases">
        <title>The draft genome sequence of Maribacter sp. ANRC-HE7.</title>
        <authorList>
            <person name="Mu L."/>
        </authorList>
    </citation>
    <scope>NUCLEOTIDE SEQUENCE</scope>
    <source>
        <strain evidence="3">ANRC-HE7</strain>
    </source>
</reference>
<accession>A0ABR7V673</accession>
<dbReference type="EMBL" id="JABTCF010000012">
    <property type="protein sequence ID" value="MBD0779464.1"/>
    <property type="molecule type" value="Genomic_DNA"/>
</dbReference>
<dbReference type="Gene3D" id="3.40.30.10">
    <property type="entry name" value="Glutaredoxin"/>
    <property type="match status" value="1"/>
</dbReference>
<dbReference type="Proteomes" id="UP001166021">
    <property type="component" value="Unassembled WGS sequence"/>
</dbReference>
<proteinExistence type="inferred from homology"/>
<evidence type="ECO:0008006" key="5">
    <source>
        <dbReference type="Google" id="ProtNLM"/>
    </source>
</evidence>
<dbReference type="PANTHER" id="PTHR30041">
    <property type="entry name" value="ARSENATE REDUCTASE"/>
    <property type="match status" value="1"/>
</dbReference>
<organism evidence="3 4">
    <name type="scientific">Maribacter aquimaris</name>
    <dbReference type="NCBI Taxonomy" id="2737171"/>
    <lineage>
        <taxon>Bacteria</taxon>
        <taxon>Pseudomonadati</taxon>
        <taxon>Bacteroidota</taxon>
        <taxon>Flavobacteriia</taxon>
        <taxon>Flavobacteriales</taxon>
        <taxon>Flavobacteriaceae</taxon>
        <taxon>Maribacter</taxon>
    </lineage>
</organism>
<dbReference type="Pfam" id="PF03960">
    <property type="entry name" value="ArsC"/>
    <property type="match status" value="1"/>
</dbReference>
<gene>
    <name evidence="3" type="ORF">HPE56_16815</name>
</gene>
<evidence type="ECO:0000313" key="4">
    <source>
        <dbReference type="Proteomes" id="UP001166021"/>
    </source>
</evidence>
<sequence length="126" mass="14638">MQGNPNTPNMKKIYYLSTCDTCRRILNDLNPLDDFKLQDIKTAPITLSQIEEMYKLAGSYESLFSKRARLYKEKGLAQKSLSEEDYKTLILEHYTFLKRPVIIFNDKIFVGNSKKVVETAKETIHP</sequence>
<dbReference type="PANTHER" id="PTHR30041:SF8">
    <property type="entry name" value="PROTEIN YFFB"/>
    <property type="match status" value="1"/>
</dbReference>
<protein>
    <recommendedName>
        <fullName evidence="5">Arsenate reductase</fullName>
    </recommendedName>
</protein>
<dbReference type="InterPro" id="IPR006660">
    <property type="entry name" value="Arsenate_reductase-like"/>
</dbReference>
<dbReference type="PROSITE" id="PS51353">
    <property type="entry name" value="ARSC"/>
    <property type="match status" value="1"/>
</dbReference>
<evidence type="ECO:0000256" key="1">
    <source>
        <dbReference type="ARBA" id="ARBA00007198"/>
    </source>
</evidence>